<proteinExistence type="predicted"/>
<dbReference type="InterPro" id="IPR058775">
    <property type="entry name" value="DUF8054_M"/>
</dbReference>
<comment type="caution">
    <text evidence="2">The sequence shown here is derived from an EMBL/GenBank/DDBJ whole genome shotgun (WGS) entry which is preliminary data.</text>
</comment>
<evidence type="ECO:0000313" key="2">
    <source>
        <dbReference type="EMBL" id="MFC7137314.1"/>
    </source>
</evidence>
<protein>
    <recommendedName>
        <fullName evidence="1">DUF8054 domain-containing protein</fullName>
    </recommendedName>
</protein>
<dbReference type="Pfam" id="PF26238">
    <property type="entry name" value="DUF8054_M"/>
    <property type="match status" value="1"/>
</dbReference>
<name>A0ABD5XUJ0_9EURY</name>
<feature type="domain" description="DUF8054" evidence="1">
    <location>
        <begin position="2"/>
        <end position="106"/>
    </location>
</feature>
<dbReference type="AlphaFoldDB" id="A0ABD5XUJ0"/>
<dbReference type="Proteomes" id="UP001596368">
    <property type="component" value="Unassembled WGS sequence"/>
</dbReference>
<organism evidence="2 3">
    <name type="scientific">Halobaculum litoreum</name>
    <dbReference type="NCBI Taxonomy" id="3031998"/>
    <lineage>
        <taxon>Archaea</taxon>
        <taxon>Methanobacteriati</taxon>
        <taxon>Methanobacteriota</taxon>
        <taxon>Stenosarchaea group</taxon>
        <taxon>Halobacteria</taxon>
        <taxon>Halobacteriales</taxon>
        <taxon>Haloferacaceae</taxon>
        <taxon>Halobaculum</taxon>
    </lineage>
</organism>
<reference evidence="2 3" key="1">
    <citation type="journal article" date="2019" name="Int. J. Syst. Evol. Microbiol.">
        <title>The Global Catalogue of Microorganisms (GCM) 10K type strain sequencing project: providing services to taxonomists for standard genome sequencing and annotation.</title>
        <authorList>
            <consortium name="The Broad Institute Genomics Platform"/>
            <consortium name="The Broad Institute Genome Sequencing Center for Infectious Disease"/>
            <person name="Wu L."/>
            <person name="Ma J."/>
        </authorList>
    </citation>
    <scope>NUCLEOTIDE SEQUENCE [LARGE SCALE GENOMIC DNA]</scope>
    <source>
        <strain evidence="2 3">DT92</strain>
    </source>
</reference>
<gene>
    <name evidence="2" type="ORF">ACFQRB_14380</name>
</gene>
<evidence type="ECO:0000259" key="1">
    <source>
        <dbReference type="Pfam" id="PF26238"/>
    </source>
</evidence>
<keyword evidence="3" id="KW-1185">Reference proteome</keyword>
<dbReference type="EMBL" id="JBHSZG010000001">
    <property type="protein sequence ID" value="MFC7137314.1"/>
    <property type="molecule type" value="Genomic_DNA"/>
</dbReference>
<accession>A0ABD5XUJ0</accession>
<evidence type="ECO:0000313" key="3">
    <source>
        <dbReference type="Proteomes" id="UP001596368"/>
    </source>
</evidence>
<sequence length="167" mass="17097">MLEAGVVTEGSDGDLHLTDGFETAWTDEMERLRALDDDALAAATADAVPFEAEGSTRFDGVAVEGDAGAVWLRPVHAVADVAAVRAMERVGVAEPVRAPAASPLRLFLPACPACGGSLAETTVADGCCGGTMNPGETPTRRVVACEDCGAAVRDLGAVGVDEERPTD</sequence>